<dbReference type="Proteomes" id="UP000538666">
    <property type="component" value="Unassembled WGS sequence"/>
</dbReference>
<keyword evidence="1" id="KW-0812">Transmembrane</keyword>
<reference evidence="2 3" key="1">
    <citation type="submission" date="2020-08" db="EMBL/GenBank/DDBJ databases">
        <title>Genomic Encyclopedia of Type Strains, Phase IV (KMG-IV): sequencing the most valuable type-strain genomes for metagenomic binning, comparative biology and taxonomic classification.</title>
        <authorList>
            <person name="Goeker M."/>
        </authorList>
    </citation>
    <scope>NUCLEOTIDE SEQUENCE [LARGE SCALE GENOMIC DNA]</scope>
    <source>
        <strain evidence="2 3">DSM 103733</strain>
    </source>
</reference>
<keyword evidence="1" id="KW-1133">Transmembrane helix</keyword>
<dbReference type="EMBL" id="JACHEK010000011">
    <property type="protein sequence ID" value="MBB6146917.1"/>
    <property type="molecule type" value="Genomic_DNA"/>
</dbReference>
<protein>
    <recommendedName>
        <fullName evidence="4">DUF2489 domain-containing protein</fullName>
    </recommendedName>
</protein>
<evidence type="ECO:0008006" key="4">
    <source>
        <dbReference type="Google" id="ProtNLM"/>
    </source>
</evidence>
<dbReference type="RefSeq" id="WP_050061228.1">
    <property type="nucleotide sequence ID" value="NZ_JACHEK010000011.1"/>
</dbReference>
<organism evidence="2 3">
    <name type="scientific">Silvibacterium bohemicum</name>
    <dbReference type="NCBI Taxonomy" id="1577686"/>
    <lineage>
        <taxon>Bacteria</taxon>
        <taxon>Pseudomonadati</taxon>
        <taxon>Acidobacteriota</taxon>
        <taxon>Terriglobia</taxon>
        <taxon>Terriglobales</taxon>
        <taxon>Acidobacteriaceae</taxon>
        <taxon>Silvibacterium</taxon>
    </lineage>
</organism>
<evidence type="ECO:0000313" key="2">
    <source>
        <dbReference type="EMBL" id="MBB6146917.1"/>
    </source>
</evidence>
<dbReference type="AlphaFoldDB" id="A0A841K2W3"/>
<sequence length="138" mass="15876">MTFTMLQIIVPALVALIVVSLSHFFTSHRDQVNRRREQRIEYLVTVFRALSKANNHPRLYEVADDVEQAVADIQLFGTPEQVRLVQEFATALGTKHEAELNPLLISLRDDLRSDLGAQSIPQRLIWLRIARKNETRES</sequence>
<evidence type="ECO:0000313" key="3">
    <source>
        <dbReference type="Proteomes" id="UP000538666"/>
    </source>
</evidence>
<keyword evidence="3" id="KW-1185">Reference proteome</keyword>
<evidence type="ECO:0000256" key="1">
    <source>
        <dbReference type="SAM" id="Phobius"/>
    </source>
</evidence>
<dbReference type="OrthoDB" id="1444551at2"/>
<accession>A0A841K2W3</accession>
<keyword evidence="1" id="KW-0472">Membrane</keyword>
<feature type="transmembrane region" description="Helical" evidence="1">
    <location>
        <begin position="6"/>
        <end position="26"/>
    </location>
</feature>
<name>A0A841K2W3_9BACT</name>
<gene>
    <name evidence="2" type="ORF">HNQ77_004898</name>
</gene>
<proteinExistence type="predicted"/>
<comment type="caution">
    <text evidence="2">The sequence shown here is derived from an EMBL/GenBank/DDBJ whole genome shotgun (WGS) entry which is preliminary data.</text>
</comment>